<dbReference type="AlphaFoldDB" id="A0A2N1PQ63"/>
<evidence type="ECO:0000313" key="1">
    <source>
        <dbReference type="EMBL" id="PKK90483.1"/>
    </source>
</evidence>
<dbReference type="EMBL" id="PGXC01000005">
    <property type="protein sequence ID" value="PKK90483.1"/>
    <property type="molecule type" value="Genomic_DNA"/>
</dbReference>
<dbReference type="Proteomes" id="UP000233256">
    <property type="component" value="Unassembled WGS sequence"/>
</dbReference>
<dbReference type="SUPFAM" id="SSF50998">
    <property type="entry name" value="Quinoprotein alcohol dehydrogenase-like"/>
    <property type="match status" value="1"/>
</dbReference>
<accession>A0A2N1PQ63</accession>
<protein>
    <submittedName>
        <fullName evidence="1">Uncharacterized protein</fullName>
    </submittedName>
</protein>
<dbReference type="InterPro" id="IPR011047">
    <property type="entry name" value="Quinoprotein_ADH-like_sf"/>
</dbReference>
<reference evidence="1 2" key="1">
    <citation type="journal article" date="2017" name="ISME J.">
        <title>Potential for microbial H2 and metal transformations associated with novel bacteria and archaea in deep terrestrial subsurface sediments.</title>
        <authorList>
            <person name="Hernsdorf A.W."/>
            <person name="Amano Y."/>
            <person name="Miyakawa K."/>
            <person name="Ise K."/>
            <person name="Suzuki Y."/>
            <person name="Anantharaman K."/>
            <person name="Probst A."/>
            <person name="Burstein D."/>
            <person name="Thomas B.C."/>
            <person name="Banfield J.F."/>
        </authorList>
    </citation>
    <scope>NUCLEOTIDE SEQUENCE [LARGE SCALE GENOMIC DNA]</scope>
    <source>
        <strain evidence="1">HGW-Wallbacteria-1</strain>
    </source>
</reference>
<dbReference type="Gene3D" id="2.130.10.10">
    <property type="entry name" value="YVTN repeat-like/Quinoprotein amine dehydrogenase"/>
    <property type="match status" value="1"/>
</dbReference>
<dbReference type="InterPro" id="IPR015943">
    <property type="entry name" value="WD40/YVTN_repeat-like_dom_sf"/>
</dbReference>
<comment type="caution">
    <text evidence="1">The sequence shown here is derived from an EMBL/GenBank/DDBJ whole genome shotgun (WGS) entry which is preliminary data.</text>
</comment>
<evidence type="ECO:0000313" key="2">
    <source>
        <dbReference type="Proteomes" id="UP000233256"/>
    </source>
</evidence>
<gene>
    <name evidence="1" type="ORF">CVV64_08960</name>
</gene>
<dbReference type="PROSITE" id="PS51257">
    <property type="entry name" value="PROKAR_LIPOPROTEIN"/>
    <property type="match status" value="1"/>
</dbReference>
<organism evidence="1 2">
    <name type="scientific">Candidatus Wallbacteria bacterium HGW-Wallbacteria-1</name>
    <dbReference type="NCBI Taxonomy" id="2013854"/>
    <lineage>
        <taxon>Bacteria</taxon>
        <taxon>Candidatus Walliibacteriota</taxon>
    </lineage>
</organism>
<name>A0A2N1PQ63_9BACT</name>
<sequence length="1243" mass="138211">MKESCSRIFHRNCFFPLLLIAVAIAGSGCLETDWHMANRPVTMSDSFWVSTIDAEGIGHDYNYVSAFDRQKCYDDSDVRLQSNSTYYDSFYGDGIADPVKVSDGIVSLSSKGWLYWTNWSFSMKRNSSMYDSYRDYENDWLETSKKYFFSATPAFSSDFSYVFAGAYRNWSSPNKGFLIRMGLDFSDFGDEDSRDAIHFSDSKMTVRADLKVAGQWLYAAVGAYLYRINVDTFTKIDSTPLELLQANSSNDSLRPPTNLAWRLGPFKRDFQGFDNILIKVSGGFWTPQRSITPAQRPQLLSQFLIDSGAGNNYISSSPVITENNIILTTQSHIICLEPGGLFVRWARRLVAGLPTAWNRMRTTVTVDRPSNLIYSAEGANIVCRSLVNGSQLWQTPTNAAVHSAPFLVPGGSVLLTGDQNGNGYAISTRSGFLSRSENFNDGGIFATPEYDSNRDMGIFFTYGDDRGGFHWMDATPGVVVRLPIALEALGGISYNMDPYYGTITTVAAFSMNYDGTDVVFEKKIKDGSSVNYTMTVSPNPTGGSGIIATFNDTTPEDSSDAAGALRFTANYPPGTYQLNLSASYVNPDDSPAVWTLSINYVITVPVIPGAGIAFRNGSPPLDFQVVSVSDQTGASFVDEDIPVSAQSVCHHVRRDIPWATPGKGGEIVGWSRNINYGKNVADSYCGIVPSPDSKVRIIYSFSRGTPVERQDEIAFPPDGATHNSGSTIYNVPTIPSDEDWGDPTYAVNGVFTDLQYWVMLYSSRVVAHQLVHTGSHVEEKPNGETEEVQDYADEWKWEIIDAGRTWTSRDPSAYPPFMVGVKDRTPPIISGFPRVLNAMTGDLCQFPGIFYSDNNMLDEAPWKFKLYIEQSNHGISSISHAGWVEIEGFTPAKLPGYTPHDSKELRMMANPSDPNSALSVPQGPIPSIFWGNDILRYYVTIEDSSGNVNPGCRLILDNNNPGNHYAEAPWPFNPRIMEDPDLVGFISVSDNDKPDIFLTVEPKSDANLIAQSFDKIEYRLITTPLGESRWSMHRTDLVTGTTITEQGLLTANGGSDSVWPNLPGNVPYYLKATGMSDFGTFCDPDATEIFTDRLYYAFPEDTKVNFYIRYEDNVKYRDRDRVESVINEALVKFNIIDPQDDRSPMEAGPYSFNDSTWNITTYDDGNDLTTNDIFRSFVFRSYNVAPDNTINVRPPIIPGQEIAVELCARDFSGNGRQLTVHLPILKTLIDIHVLEQKLKSSKE</sequence>
<proteinExistence type="predicted"/>